<proteinExistence type="inferred from homology"/>
<reference evidence="3 4" key="1">
    <citation type="submission" date="2017-10" db="EMBL/GenBank/DDBJ databases">
        <title>Novel microbial diversity and functional potential in the marine mammal oral microbiome.</title>
        <authorList>
            <person name="Dudek N.K."/>
            <person name="Sun C.L."/>
            <person name="Burstein D."/>
            <person name="Kantor R.S."/>
            <person name="Aliaga Goltsman D.S."/>
            <person name="Bik E.M."/>
            <person name="Thomas B.C."/>
            <person name="Banfield J.F."/>
            <person name="Relman D.A."/>
        </authorList>
    </citation>
    <scope>NUCLEOTIDE SEQUENCE [LARGE SCALE GENOMIC DNA]</scope>
    <source>
        <strain evidence="3">DOLJORAL78_47_16</strain>
    </source>
</reference>
<dbReference type="GO" id="GO:0005975">
    <property type="term" value="P:carbohydrate metabolic process"/>
    <property type="evidence" value="ECO:0007669"/>
    <property type="project" value="InterPro"/>
</dbReference>
<evidence type="ECO:0000259" key="2">
    <source>
        <dbReference type="SMART" id="SM00642"/>
    </source>
</evidence>
<dbReference type="InterPro" id="IPR032792">
    <property type="entry name" value="AGL_glucanoTrfase"/>
</dbReference>
<protein>
    <submittedName>
        <fullName evidence="3">Alpha-amylase</fullName>
    </submittedName>
</protein>
<comment type="similarity">
    <text evidence="1">Belongs to the glycosyl hydrolase 13 family.</text>
</comment>
<dbReference type="SMART" id="SM00642">
    <property type="entry name" value="Aamy"/>
    <property type="match status" value="1"/>
</dbReference>
<dbReference type="Gene3D" id="3.20.20.80">
    <property type="entry name" value="Glycosidases"/>
    <property type="match status" value="1"/>
</dbReference>
<dbReference type="PANTHER" id="PTHR47786:SF2">
    <property type="entry name" value="GLYCOSYL HYDROLASE FAMILY 13 CATALYTIC DOMAIN-CONTAINING PROTEIN"/>
    <property type="match status" value="1"/>
</dbReference>
<dbReference type="InterPro" id="IPR006046">
    <property type="entry name" value="Alpha_amylase"/>
</dbReference>
<dbReference type="InterPro" id="IPR006047">
    <property type="entry name" value="GH13_cat_dom"/>
</dbReference>
<feature type="domain" description="Glycosyl hydrolase family 13 catalytic" evidence="2">
    <location>
        <begin position="9"/>
        <end position="337"/>
    </location>
</feature>
<dbReference type="SUPFAM" id="SSF51445">
    <property type="entry name" value="(Trans)glycosidases"/>
    <property type="match status" value="1"/>
</dbReference>
<name>A0A2G6KB23_9BACT</name>
<accession>A0A2G6KB23</accession>
<dbReference type="GO" id="GO:0004556">
    <property type="term" value="F:alpha-amylase activity"/>
    <property type="evidence" value="ECO:0007669"/>
    <property type="project" value="InterPro"/>
</dbReference>
<dbReference type="GO" id="GO:0043169">
    <property type="term" value="F:cation binding"/>
    <property type="evidence" value="ECO:0007669"/>
    <property type="project" value="InterPro"/>
</dbReference>
<dbReference type="AlphaFoldDB" id="A0A2G6KB23"/>
<dbReference type="PRINTS" id="PR00110">
    <property type="entry name" value="ALPHAAMYLASE"/>
</dbReference>
<dbReference type="PANTHER" id="PTHR47786">
    <property type="entry name" value="ALPHA-1,4-GLUCAN:MALTOSE-1-PHOSPHATE MALTOSYLTRANSFERASE"/>
    <property type="match status" value="1"/>
</dbReference>
<organism evidence="3 4">
    <name type="scientific">candidate division KSB3 bacterium</name>
    <dbReference type="NCBI Taxonomy" id="2044937"/>
    <lineage>
        <taxon>Bacteria</taxon>
        <taxon>candidate division KSB3</taxon>
    </lineage>
</organism>
<comment type="caution">
    <text evidence="3">The sequence shown here is derived from an EMBL/GenBank/DDBJ whole genome shotgun (WGS) entry which is preliminary data.</text>
</comment>
<sequence>MAKGIRAYNLYPKLVGSMEKWMTHFDRIQQMNFDWIYFNPFNYPGFSGSDYAIKNHYHYHPLYVTGELDFEQPERNVAAGNKLLKKVCKEAQNRGMNVMMDLVINHTAFDSPLSQEHPEWYVRDHNGNLKHPGAMDGPNWIEWKDLAKIDNAHSCDRENLWRYWLDMMLFYADLGIRGFRCDAAYHVPSDLWRFLIPQIRQKYPDALFLGETLGCSPHQVFEIAEAGFDLISNSFKWWNLRDQWFLDQNREYCRRAPSITFPENHDTIRYAYEVGGNQHLAVMKYALGAYICSSISTTIGFEYGFQRQLHVVHTDPSWWEPIRYDISSEIAAINKIKSEYDVLQEDNYIEILHLNDGRLFGFTKESQNGREKIMVLVNPEDHEAHTVCLSNVDGIMGSQDVRDISHARRLDTVPAHLEYHLQPGEVKLLYVNR</sequence>
<evidence type="ECO:0000313" key="4">
    <source>
        <dbReference type="Proteomes" id="UP000230821"/>
    </source>
</evidence>
<dbReference type="Proteomes" id="UP000230821">
    <property type="component" value="Unassembled WGS sequence"/>
</dbReference>
<evidence type="ECO:0000256" key="1">
    <source>
        <dbReference type="ARBA" id="ARBA00008061"/>
    </source>
</evidence>
<dbReference type="Pfam" id="PF14701">
    <property type="entry name" value="hDGE_amylase"/>
    <property type="match status" value="1"/>
</dbReference>
<dbReference type="EMBL" id="PDSK01000106">
    <property type="protein sequence ID" value="PIE32861.1"/>
    <property type="molecule type" value="Genomic_DNA"/>
</dbReference>
<gene>
    <name evidence="3" type="ORF">CSA56_13775</name>
</gene>
<dbReference type="InterPro" id="IPR017853">
    <property type="entry name" value="GH"/>
</dbReference>
<evidence type="ECO:0000313" key="3">
    <source>
        <dbReference type="EMBL" id="PIE32861.1"/>
    </source>
</evidence>